<dbReference type="PANTHER" id="PTHR12700">
    <property type="entry name" value="ATP SYNTHASE SUBUNIT D, MITOCHONDRIAL"/>
    <property type="match status" value="1"/>
</dbReference>
<evidence type="ECO:0000256" key="4">
    <source>
        <dbReference type="ARBA" id="ARBA00022448"/>
    </source>
</evidence>
<gene>
    <name evidence="13" type="primary">atp7</name>
    <name evidence="13" type="ORF">SOMG_02588</name>
</gene>
<keyword evidence="8 12" id="KW-0406">Ion transport</keyword>
<dbReference type="AlphaFoldDB" id="A0AAE9WE01"/>
<evidence type="ECO:0000256" key="3">
    <source>
        <dbReference type="ARBA" id="ARBA00021688"/>
    </source>
</evidence>
<name>A0AAE9WE01_9SCHI</name>
<sequence>MSKSVSSAVKAVDWAAIPSKLKLDASTASTLVNFRSRHAQAAARLGTLKEQLTTVDFASYRQVLKNQEIVNRIESSVTSFKPVKINLDSQLKAINAFEGKAVGSAKKNVEMVKNELGSLSTTLKNIEQARPTSEITIEDMKTAVPEVEKIVETMVTKGKWVVPGYREKFGDLSIM</sequence>
<comment type="subcellular location">
    <subcellularLocation>
        <location evidence="1 12">Mitochondrion inner membrane</location>
    </subcellularLocation>
</comment>
<evidence type="ECO:0000256" key="8">
    <source>
        <dbReference type="ARBA" id="ARBA00023065"/>
    </source>
</evidence>
<keyword evidence="9 12" id="KW-0496">Mitochondrion</keyword>
<dbReference type="InterPro" id="IPR036228">
    <property type="entry name" value="ATP_synth_F0_dsu_sf_mt"/>
</dbReference>
<evidence type="ECO:0000256" key="7">
    <source>
        <dbReference type="ARBA" id="ARBA00022792"/>
    </source>
</evidence>
<evidence type="ECO:0000256" key="6">
    <source>
        <dbReference type="ARBA" id="ARBA00022781"/>
    </source>
</evidence>
<dbReference type="RefSeq" id="XP_056038142.1">
    <property type="nucleotide sequence ID" value="XM_056181380.1"/>
</dbReference>
<accession>A0AAE9WE01</accession>
<dbReference type="GO" id="GO:0015986">
    <property type="term" value="P:proton motive force-driven ATP synthesis"/>
    <property type="evidence" value="ECO:0007669"/>
    <property type="project" value="UniProtKB-UniRule"/>
</dbReference>
<dbReference type="Proteomes" id="UP001212411">
    <property type="component" value="Chromosome 2"/>
</dbReference>
<evidence type="ECO:0000256" key="5">
    <source>
        <dbReference type="ARBA" id="ARBA00022547"/>
    </source>
</evidence>
<evidence type="ECO:0000313" key="13">
    <source>
        <dbReference type="EMBL" id="WBW73899.1"/>
    </source>
</evidence>
<dbReference type="SUPFAM" id="SSF161065">
    <property type="entry name" value="ATP synthase D chain-like"/>
    <property type="match status" value="1"/>
</dbReference>
<evidence type="ECO:0000256" key="12">
    <source>
        <dbReference type="PIRNR" id="PIRNR005514"/>
    </source>
</evidence>
<evidence type="ECO:0000256" key="10">
    <source>
        <dbReference type="ARBA" id="ARBA00023136"/>
    </source>
</evidence>
<organism evidence="13 14">
    <name type="scientific">Schizosaccharomyces osmophilus</name>
    <dbReference type="NCBI Taxonomy" id="2545709"/>
    <lineage>
        <taxon>Eukaryota</taxon>
        <taxon>Fungi</taxon>
        <taxon>Dikarya</taxon>
        <taxon>Ascomycota</taxon>
        <taxon>Taphrinomycotina</taxon>
        <taxon>Schizosaccharomycetes</taxon>
        <taxon>Schizosaccharomycetales</taxon>
        <taxon>Schizosaccharomycetaceae</taxon>
        <taxon>Schizosaccharomyces</taxon>
    </lineage>
</organism>
<dbReference type="GO" id="GO:0045259">
    <property type="term" value="C:proton-transporting ATP synthase complex"/>
    <property type="evidence" value="ECO:0007669"/>
    <property type="project" value="UniProtKB-KW"/>
</dbReference>
<evidence type="ECO:0000256" key="2">
    <source>
        <dbReference type="ARBA" id="ARBA00006842"/>
    </source>
</evidence>
<dbReference type="Pfam" id="PF05873">
    <property type="entry name" value="Mt_ATP-synt_D"/>
    <property type="match status" value="1"/>
</dbReference>
<keyword evidence="5" id="KW-0138">CF(0)</keyword>
<keyword evidence="6 12" id="KW-0375">Hydrogen ion transport</keyword>
<dbReference type="Gene3D" id="6.10.280.70">
    <property type="match status" value="1"/>
</dbReference>
<keyword evidence="11" id="KW-0066">ATP synthesis</keyword>
<dbReference type="PIRSF" id="PIRSF005514">
    <property type="entry name" value="ATPase_F0_D_mt"/>
    <property type="match status" value="1"/>
</dbReference>
<dbReference type="GO" id="GO:0005743">
    <property type="term" value="C:mitochondrial inner membrane"/>
    <property type="evidence" value="ECO:0007669"/>
    <property type="project" value="UniProtKB-SubCell"/>
</dbReference>
<comment type="function">
    <text evidence="12">Mitochondrial membrane ATP synthase (F(1)F(0) ATP synthase or Complex V) produces ATP from ADP in the presence of a proton gradient across the membrane which is generated by electron transport complexes of the respiratory chain. F-type ATPases consist of two structural domains, F(1) - containing the extramembraneous catalytic core, and F(0) - containing the membrane proton channel, linked together by a central stalk and a peripheral stalk. During catalysis, ATP synthesis in the catalytic domain of F(1) is coupled via a rotary mechanism of the central stalk subunits to proton translocation.</text>
</comment>
<dbReference type="GO" id="GO:0015078">
    <property type="term" value="F:proton transmembrane transporter activity"/>
    <property type="evidence" value="ECO:0007669"/>
    <property type="project" value="InterPro"/>
</dbReference>
<reference evidence="13 14" key="1">
    <citation type="journal article" date="2023" name="G3 (Bethesda)">
        <title>A high-quality reference genome for the fission yeast Schizosaccharomyces osmophilus.</title>
        <authorList>
            <person name="Jia G.S."/>
            <person name="Zhang W.C."/>
            <person name="Liang Y."/>
            <person name="Liu X.H."/>
            <person name="Rhind N."/>
            <person name="Pidoux A."/>
            <person name="Brysch-Herzberg M."/>
            <person name="Du L.L."/>
        </authorList>
    </citation>
    <scope>NUCLEOTIDE SEQUENCE [LARGE SCALE GENOMIC DNA]</scope>
    <source>
        <strain evidence="13 14">CBS 15793</strain>
    </source>
</reference>
<evidence type="ECO:0000256" key="9">
    <source>
        <dbReference type="ARBA" id="ARBA00023128"/>
    </source>
</evidence>
<keyword evidence="7 12" id="KW-0999">Mitochondrion inner membrane</keyword>
<dbReference type="EMBL" id="CP115612">
    <property type="protein sequence ID" value="WBW73899.1"/>
    <property type="molecule type" value="Genomic_DNA"/>
</dbReference>
<evidence type="ECO:0000256" key="11">
    <source>
        <dbReference type="ARBA" id="ARBA00023310"/>
    </source>
</evidence>
<keyword evidence="10 12" id="KW-0472">Membrane</keyword>
<evidence type="ECO:0000313" key="14">
    <source>
        <dbReference type="Proteomes" id="UP001212411"/>
    </source>
</evidence>
<comment type="similarity">
    <text evidence="2 12">Belongs to the ATPase d subunit family.</text>
</comment>
<evidence type="ECO:0000256" key="1">
    <source>
        <dbReference type="ARBA" id="ARBA00004273"/>
    </source>
</evidence>
<dbReference type="InterPro" id="IPR008689">
    <property type="entry name" value="ATP_synth_F0_dsu_mt"/>
</dbReference>
<protein>
    <recommendedName>
        <fullName evidence="3 12">ATP synthase subunit d, mitochondrial</fullName>
    </recommendedName>
</protein>
<dbReference type="KEGG" id="som:SOMG_02588"/>
<keyword evidence="14" id="KW-1185">Reference proteome</keyword>
<keyword evidence="4 12" id="KW-0813">Transport</keyword>
<proteinExistence type="inferred from homology"/>
<dbReference type="GeneID" id="80876069"/>